<feature type="domain" description="Fibronectin type-III" evidence="2">
    <location>
        <begin position="1360"/>
        <end position="1455"/>
    </location>
</feature>
<feature type="domain" description="Fibronectin type-III" evidence="2">
    <location>
        <begin position="993"/>
        <end position="1083"/>
    </location>
</feature>
<feature type="domain" description="Fibronectin type-III" evidence="2">
    <location>
        <begin position="234"/>
        <end position="325"/>
    </location>
</feature>
<dbReference type="InterPro" id="IPR050964">
    <property type="entry name" value="Striated_Muscle_Regulatory"/>
</dbReference>
<feature type="domain" description="Fibronectin type-III" evidence="2">
    <location>
        <begin position="1177"/>
        <end position="1268"/>
    </location>
</feature>
<feature type="domain" description="Fibronectin type-III" evidence="2">
    <location>
        <begin position="139"/>
        <end position="232"/>
    </location>
</feature>
<evidence type="ECO:0000313" key="3">
    <source>
        <dbReference type="EMBL" id="CAB4323800.1"/>
    </source>
</evidence>
<dbReference type="InterPro" id="IPR013783">
    <property type="entry name" value="Ig-like_fold"/>
</dbReference>
<sequence length="3004" mass="299914">MSNYDNYTNTCVAPGLPRRVFHTFDRSGETTSATIRWDAPASDGGAPIIRYEVSMYWNADLSTNEQIPDPSLPRDEWLWAPFYCVTGDTTFADMSNETLAPRTCTITDIPNGFDGYFVVSGANWSAQGDNSEPSSGVSVPGAPTDVSGVAGSGSVQVSWTAPTNTGGSSITRYVVTSSSGPTGVKTCSATSGTTCNVIGLSNGTSYTFTVIARNSTGDSLSSDPSSAVAPSRAPTAPLRVVASAGISTMATVAWTVPNFVGDGTISYTVSSSSGPTGVRTCTTTATTCNVTGLSNGTSYTFTVRATNTVGTGVASAASNAYIPGLPAAPAPPFASLSELSDSWSAGVNIAWSAPSYEGGGAVSSYSVQAFVNGVAVPGAVCVAEANSCAIYGLNGGTIYTFTVTARNSFGSGPSSGASSSLMFIDYPGYPGNVVGTPGPNSVRVTWTAPAVTGGGPITGYRVIGWTYSVETGTVYTPGCSSGASVLTCTVRGLPNGIPYEFFVYALNNNPEITSLDRKFGASPGFVPTPIGFPSAPAALSVTQSSDIVQLAWSEPDTREAVISYRVTYTVGANGLPVSFETFSSALYSSLDGVLTPGVTYRITVAARNAAGFGAASAPVTFRPVVAAPAPTGAVGTFGDRSVSVSWTAPANISTFFSADSYYLVTASPDGATCRSERATSCRVEGLENGVSYTFTVRFVNNAGDGAESLASAAVLPGAIPSAPLGVAVTAGNASIAVSWSGPADLGGRAIVAYIATTSVGSTGAKSCRTTGARFCTIVGLVGEETYTVTVVARTVLGSSGGTTSDEVIPLGSSRSPVNVVGVSGAGSVRISWSAPPTTASVSVTGYTVLSTPGDFTCSTTTELTCVVSGLTNGVSYTFVVTATASDSRQTPSFASAAVVPARAPDAPTAVSGTVSGSSVLVQWAEPSDNGGSAVTSYTVTSSPGSRSCTTAALNCLVSGLTLGTTYTFTVVASNLAGRSVPSSATVGVVPMSAPNAPTAVRGVSGAASVTVSWAPALSNGSGVTGYTVESSPKSAGCVTGGNATTCVVSGLANGVSYTFTVRATNAVGDSRPGVGAAAIVPASVPDAPTAVAGSISGVGSVSVSWSAPLDNGGSVVTRYSVVAFPGGRTCTTTGATTCVVSGLTSAVNYTFRVSATNRVGTGAASLHSSAIAPVSASSAPLRVAAVFARSSATVSWNPPANNGGSVITLYTVTSNVGDLSCTSETTSCVVSDLAPGVSYSFTVVATTASGAGAASSSSNSGVVYAQAGAPLAVAAAAGSSTATVSWSRPADSILISSYTVSASPGGRTCSISVRSDAVGGSCTVAGLTAGTSYRFTVVAADQGGSGIPSAETSTVVPYTFASAVTGVTSTAGYQAATVSWSELVDGSASGWSPVISYRVTSTVGGFTCSTSSTSCDITGLVAGTAYSFRVRAVTAAGQGAESVATVSVTPYTVPGSPTSVTIEIQGNLAFVSWVAPVLDGGRSILSYTVTASSGDSCTTTSPAELTCEISGIDPDFTDFTIVATNIAGDSIGAVASEAGTIPESLDLGGKAFDITTATVRPGGLLVGAGTLVIGSTTIVLAFEFNVVSHAFSATGSVAIGPNTTISGSFSYDESDGWSASFSLVPTECQSLGAGLSICALAVSMSSTPVDGGVELQLEVSGEFLIVGSNRIAATFSYMDPSNWALELAGTVGLGFGPVALVGSLSYDDGVLSGAMCAALVTCAVGDPGSIALRMGALVMSGVTFNSLTLIWTPTADSKFTGSASISFTDGSSVSVTGSYTNATRWEFTASSVTFRVAAGVTITASNLTISRSAGAMQASGAGTLAVAGATVAVSFNYANSSNWRVAVNVSARLSIFGSSAVVSGLVEKRDSVLSQSISATFAPITVRGLTVSNLSVTWTSTAGLSGTGTLDLGSGVVLLVDVAYSDSSNWSLTARTSPGTLTIAPGFTLAGASLTGAITNTSGVIDWGIAANVSSISLIPNILTLKDITVSFTSACPQVSGADFCPTGTNSTYLSLTGSVEVSLGNGLGTQTISVAGVYGAQSKGFRLQASMSKITIVPGFLEIESPTLSVSYSSGAAAASTGAVGLGVGAGSKGGYSFAASGTADILGASLPVSFTYTSSGYAVVGTFPSAGLNLGTARLTSLAYTNVASAVTLDGLSVKLPANTLSFGGAQGLPSWVSTLIGRSLGDAGIFVTYTGPTEYMIRASFPTSVSVPTGSSSYQFAFDNFTIMSGVTSGQPVQSLSQSGTFTINAAGSSTKVINVAMGVTYLASSQTVNGYITAAGANGGSLWDNAFGLTGFSLKTITIQVGIQIAAAPFPLPTLGLQATVTLPGNLLTALGMRPTDPVPVSVLMQLSEANPCMDLTVGTPGGPDIVNIAGVLKAKYFHLVIAPTGCIVGTYIVPAGFGVQIEGSLLNVELSVSAVITTSPSFKFLGSATVGAFRTGAVTFDGATISVGFDSANGASFVQFAGSLTVLEVAVSLSGAFSWTSSTQTSVMQLTGSIGNINAGAFSLTNLQFSGELSTSPSSQSFSLQATGKLTILGSVVNVRSVEFTYTDGRVTALHVDVYARIVVSSVTVEGTFVLDSNKSTGVTSLVATGTATVSGFNVGSVALVIDNRGFSFTGTLTVPGVFSTTIAGAMYWQTPLCPNSVCPTITLPNGTVVTAVAGDFAFSASGIGFTIGGFSATAAVSLAKAGGNFGATFSGSFAIDNRGSGVTVQGAFTSSGDFSASGTASALAGFNLTLTVSASKVGSSVSVSASANLSISGFALKLTGSFSKSGSGVSSTLSVTTAATIGGFNLGMSTFRLSIAPGVESFTYSSSVSAGPFSGAMSGTFGRSSGAVTFDFTASMSMNSNSVSGSGTFRIKNTSGSVVASISGVSLSISGAQYSFPSITFSTGFSFSASASNSFSASGSDGWTKDLPWPAGSIGYTIKASFTGSYTASVSWSSSAGFRYSVSASATARAEYRTSVDCKNYCSLGSYSASLNASGGFSWSINKWGHTFNL</sequence>
<proteinExistence type="predicted"/>
<feature type="domain" description="Fibronectin type-III" evidence="2">
    <location>
        <begin position="328"/>
        <end position="427"/>
    </location>
</feature>
<dbReference type="EMBL" id="CAEMXZ010000073">
    <property type="protein sequence ID" value="CAB4323800.1"/>
    <property type="molecule type" value="Genomic_DNA"/>
</dbReference>
<feature type="domain" description="Fibronectin type-III" evidence="2">
    <location>
        <begin position="532"/>
        <end position="629"/>
    </location>
</feature>
<feature type="domain" description="Fibronectin type-III" evidence="2">
    <location>
        <begin position="719"/>
        <end position="812"/>
    </location>
</feature>
<dbReference type="SMART" id="SM00060">
    <property type="entry name" value="FN3"/>
    <property type="match status" value="16"/>
</dbReference>
<dbReference type="PRINTS" id="PR00014">
    <property type="entry name" value="FNTYPEIII"/>
</dbReference>
<dbReference type="InterPro" id="IPR003961">
    <property type="entry name" value="FN3_dom"/>
</dbReference>
<feature type="domain" description="Fibronectin type-III" evidence="2">
    <location>
        <begin position="1084"/>
        <end position="1175"/>
    </location>
</feature>
<reference evidence="3" key="1">
    <citation type="submission" date="2020-05" db="EMBL/GenBank/DDBJ databases">
        <authorList>
            <person name="Chiriac C."/>
            <person name="Salcher M."/>
            <person name="Ghai R."/>
            <person name="Kavagutti S V."/>
        </authorList>
    </citation>
    <scope>NUCLEOTIDE SEQUENCE</scope>
</reference>
<evidence type="ECO:0000259" key="2">
    <source>
        <dbReference type="PROSITE" id="PS50853"/>
    </source>
</evidence>
<feature type="domain" description="Fibronectin type-III" evidence="2">
    <location>
        <begin position="903"/>
        <end position="992"/>
    </location>
</feature>
<dbReference type="PROSITE" id="PS50853">
    <property type="entry name" value="FN3"/>
    <property type="match status" value="13"/>
</dbReference>
<dbReference type="SUPFAM" id="SSF49265">
    <property type="entry name" value="Fibronectin type III"/>
    <property type="match status" value="9"/>
</dbReference>
<accession>A0A6J5YCC3</accession>
<name>A0A6J5YCC3_9ZZZZ</name>
<feature type="domain" description="Fibronectin type-III" evidence="2">
    <location>
        <begin position="429"/>
        <end position="531"/>
    </location>
</feature>
<dbReference type="PANTHER" id="PTHR13817:SF73">
    <property type="entry name" value="FIBRONECTIN TYPE-III DOMAIN-CONTAINING PROTEIN"/>
    <property type="match status" value="1"/>
</dbReference>
<dbReference type="CDD" id="cd00063">
    <property type="entry name" value="FN3"/>
    <property type="match status" value="13"/>
</dbReference>
<dbReference type="Pfam" id="PF00041">
    <property type="entry name" value="fn3"/>
    <property type="match status" value="13"/>
</dbReference>
<gene>
    <name evidence="3" type="ORF">UFOPK1392_01560</name>
</gene>
<dbReference type="PANTHER" id="PTHR13817">
    <property type="entry name" value="TITIN"/>
    <property type="match status" value="1"/>
</dbReference>
<evidence type="ECO:0000256" key="1">
    <source>
        <dbReference type="ARBA" id="ARBA00022737"/>
    </source>
</evidence>
<organism evidence="3">
    <name type="scientific">freshwater metagenome</name>
    <dbReference type="NCBI Taxonomy" id="449393"/>
    <lineage>
        <taxon>unclassified sequences</taxon>
        <taxon>metagenomes</taxon>
        <taxon>ecological metagenomes</taxon>
    </lineage>
</organism>
<feature type="domain" description="Fibronectin type-III" evidence="2">
    <location>
        <begin position="813"/>
        <end position="902"/>
    </location>
</feature>
<protein>
    <submittedName>
        <fullName evidence="3">Unannotated protein</fullName>
    </submittedName>
</protein>
<feature type="domain" description="Fibronectin type-III" evidence="2">
    <location>
        <begin position="1269"/>
        <end position="1359"/>
    </location>
</feature>
<dbReference type="InterPro" id="IPR036116">
    <property type="entry name" value="FN3_sf"/>
</dbReference>
<keyword evidence="1" id="KW-0677">Repeat</keyword>
<dbReference type="Gene3D" id="2.60.40.10">
    <property type="entry name" value="Immunoglobulins"/>
    <property type="match status" value="16"/>
</dbReference>